<reference evidence="2 3" key="1">
    <citation type="submission" date="2012-08" db="EMBL/GenBank/DDBJ databases">
        <title>Whole genome shotgun sequence of Kineosphaera limosa NBRC 100340.</title>
        <authorList>
            <person name="Yoshida I."/>
            <person name="Isaki S."/>
            <person name="Hosoyama A."/>
            <person name="Tsuchikane K."/>
            <person name="Katsumata H."/>
            <person name="Ando Y."/>
            <person name="Ohji S."/>
            <person name="Hamada M."/>
            <person name="Tamura T."/>
            <person name="Yamazoe A."/>
            <person name="Yamazaki S."/>
            <person name="Fujita N."/>
        </authorList>
    </citation>
    <scope>NUCLEOTIDE SEQUENCE [LARGE SCALE GENOMIC DNA]</scope>
    <source>
        <strain evidence="2 3">NBRC 100340</strain>
    </source>
</reference>
<evidence type="ECO:0000313" key="2">
    <source>
        <dbReference type="EMBL" id="GAB94307.1"/>
    </source>
</evidence>
<organism evidence="2 3">
    <name type="scientific">Kineosphaera limosa NBRC 100340</name>
    <dbReference type="NCBI Taxonomy" id="1184609"/>
    <lineage>
        <taxon>Bacteria</taxon>
        <taxon>Bacillati</taxon>
        <taxon>Actinomycetota</taxon>
        <taxon>Actinomycetes</taxon>
        <taxon>Micrococcales</taxon>
        <taxon>Dermatophilaceae</taxon>
        <taxon>Kineosphaera</taxon>
    </lineage>
</organism>
<dbReference type="Proteomes" id="UP000008366">
    <property type="component" value="Unassembled WGS sequence"/>
</dbReference>
<dbReference type="Gene3D" id="3.40.50.10170">
    <property type="match status" value="1"/>
</dbReference>
<evidence type="ECO:0000256" key="1">
    <source>
        <dbReference type="ARBA" id="ARBA00023121"/>
    </source>
</evidence>
<dbReference type="eggNOG" id="COG1307">
    <property type="taxonomic scope" value="Bacteria"/>
</dbReference>
<dbReference type="NCBIfam" id="TIGR00762">
    <property type="entry name" value="DegV"/>
    <property type="match status" value="1"/>
</dbReference>
<dbReference type="PANTHER" id="PTHR33434">
    <property type="entry name" value="DEGV DOMAIN-CONTAINING PROTEIN DR_1986-RELATED"/>
    <property type="match status" value="1"/>
</dbReference>
<dbReference type="STRING" id="1184609.KILIM_004_00990"/>
<comment type="caution">
    <text evidence="2">The sequence shown here is derived from an EMBL/GenBank/DDBJ whole genome shotgun (WGS) entry which is preliminary data.</text>
</comment>
<gene>
    <name evidence="2" type="ORF">KILIM_004_00990</name>
</gene>
<name>K6WQF1_9MICO</name>
<dbReference type="PANTHER" id="PTHR33434:SF2">
    <property type="entry name" value="FATTY ACID-BINDING PROTEIN TM_1468"/>
    <property type="match status" value="1"/>
</dbReference>
<accession>K6WQF1</accession>
<dbReference type="Gene3D" id="3.30.1180.10">
    <property type="match status" value="1"/>
</dbReference>
<evidence type="ECO:0008006" key="4">
    <source>
        <dbReference type="Google" id="ProtNLM"/>
    </source>
</evidence>
<keyword evidence="3" id="KW-1185">Reference proteome</keyword>
<dbReference type="InterPro" id="IPR043168">
    <property type="entry name" value="DegV_C"/>
</dbReference>
<keyword evidence="1" id="KW-0446">Lipid-binding</keyword>
<sequence length="302" mass="30726">MMAPQEEAAPVGPVALVTDSTAALTSSEARDLRVSVVPLHVVVDDEEFTEGVDISPQEVIEALRKGRRVSTSRPSPAAMLACYEALADAGATAIVSAHLSAQLSGTCDAAHLAAREAPVPVRVVDSGSTGLGLGFAVETAARELREPEAFGDGRSAPELADAVGAALARRTRNSTVLCYVHSLDCLRRGGRIGAAASFLGGALAIKPIIALAGGHVEPVEKLRTSGRALARLAQLAGEAVAAGGPGTRVAIQHADALDYAENLAADLVEAADSELPVQIRELPAVLSVHLGPGTVAAVIAPA</sequence>
<dbReference type="GO" id="GO:0008289">
    <property type="term" value="F:lipid binding"/>
    <property type="evidence" value="ECO:0007669"/>
    <property type="project" value="UniProtKB-KW"/>
</dbReference>
<proteinExistence type="predicted"/>
<dbReference type="PROSITE" id="PS51482">
    <property type="entry name" value="DEGV"/>
    <property type="match status" value="1"/>
</dbReference>
<dbReference type="SUPFAM" id="SSF82549">
    <property type="entry name" value="DAK1/DegV-like"/>
    <property type="match status" value="1"/>
</dbReference>
<dbReference type="InterPro" id="IPR050270">
    <property type="entry name" value="DegV_domain_contain"/>
</dbReference>
<protein>
    <recommendedName>
        <fullName evidence="4">DegV family protein</fullName>
    </recommendedName>
</protein>
<dbReference type="Pfam" id="PF02645">
    <property type="entry name" value="DegV"/>
    <property type="match status" value="1"/>
</dbReference>
<dbReference type="InterPro" id="IPR003797">
    <property type="entry name" value="DegV"/>
</dbReference>
<dbReference type="AlphaFoldDB" id="K6WQF1"/>
<evidence type="ECO:0000313" key="3">
    <source>
        <dbReference type="Proteomes" id="UP000008366"/>
    </source>
</evidence>
<dbReference type="EMBL" id="BAHD01000004">
    <property type="protein sequence ID" value="GAB94307.1"/>
    <property type="molecule type" value="Genomic_DNA"/>
</dbReference>